<comment type="caution">
    <text evidence="1">The sequence shown here is derived from an EMBL/GenBank/DDBJ whole genome shotgun (WGS) entry which is preliminary data.</text>
</comment>
<reference evidence="1" key="3">
    <citation type="submission" date="2023-05" db="EMBL/GenBank/DDBJ databases">
        <authorList>
            <person name="Smith C.H."/>
        </authorList>
    </citation>
    <scope>NUCLEOTIDE SEQUENCE</scope>
    <source>
        <strain evidence="1">CHS0354</strain>
        <tissue evidence="1">Mantle</tissue>
    </source>
</reference>
<dbReference type="Proteomes" id="UP001195483">
    <property type="component" value="Unassembled WGS sequence"/>
</dbReference>
<organism evidence="1 2">
    <name type="scientific">Potamilus streckersoni</name>
    <dbReference type="NCBI Taxonomy" id="2493646"/>
    <lineage>
        <taxon>Eukaryota</taxon>
        <taxon>Metazoa</taxon>
        <taxon>Spiralia</taxon>
        <taxon>Lophotrochozoa</taxon>
        <taxon>Mollusca</taxon>
        <taxon>Bivalvia</taxon>
        <taxon>Autobranchia</taxon>
        <taxon>Heteroconchia</taxon>
        <taxon>Palaeoheterodonta</taxon>
        <taxon>Unionida</taxon>
        <taxon>Unionoidea</taxon>
        <taxon>Unionidae</taxon>
        <taxon>Ambleminae</taxon>
        <taxon>Lampsilini</taxon>
        <taxon>Potamilus</taxon>
    </lineage>
</organism>
<evidence type="ECO:0000313" key="2">
    <source>
        <dbReference type="Proteomes" id="UP001195483"/>
    </source>
</evidence>
<reference evidence="1" key="1">
    <citation type="journal article" date="2021" name="Genome Biol. Evol.">
        <title>A High-Quality Reference Genome for a Parasitic Bivalve with Doubly Uniparental Inheritance (Bivalvia: Unionida).</title>
        <authorList>
            <person name="Smith C.H."/>
        </authorList>
    </citation>
    <scope>NUCLEOTIDE SEQUENCE</scope>
    <source>
        <strain evidence="1">CHS0354</strain>
    </source>
</reference>
<gene>
    <name evidence="1" type="ORF">CHS0354_019814</name>
</gene>
<sequence>MEQLPTVFISHVLRHSLAERRYCNIPDAETDIRRGSGVLNLMLKRNYEIDPNADIYLVERAKDDRSILSKTTLEREVSFY</sequence>
<proteinExistence type="predicted"/>
<keyword evidence="2" id="KW-1185">Reference proteome</keyword>
<reference evidence="1" key="2">
    <citation type="journal article" date="2021" name="Genome Biol. Evol.">
        <title>Developing a high-quality reference genome for a parasitic bivalve with doubly uniparental inheritance (Bivalvia: Unionida).</title>
        <authorList>
            <person name="Smith C.H."/>
        </authorList>
    </citation>
    <scope>NUCLEOTIDE SEQUENCE</scope>
    <source>
        <strain evidence="1">CHS0354</strain>
        <tissue evidence="1">Mantle</tissue>
    </source>
</reference>
<accession>A0AAE0W174</accession>
<dbReference type="EMBL" id="JAEAOA010001203">
    <property type="protein sequence ID" value="KAK3598288.1"/>
    <property type="molecule type" value="Genomic_DNA"/>
</dbReference>
<dbReference type="AlphaFoldDB" id="A0AAE0W174"/>
<name>A0AAE0W174_9BIVA</name>
<protein>
    <submittedName>
        <fullName evidence="1">Uncharacterized protein</fullName>
    </submittedName>
</protein>
<evidence type="ECO:0000313" key="1">
    <source>
        <dbReference type="EMBL" id="KAK3598288.1"/>
    </source>
</evidence>